<dbReference type="Gene3D" id="2.40.160.20">
    <property type="match status" value="1"/>
</dbReference>
<dbReference type="InterPro" id="IPR027385">
    <property type="entry name" value="Beta-barrel_OMP"/>
</dbReference>
<organism evidence="3 4">
    <name type="scientific">Gynuella sunshinyii YC6258</name>
    <dbReference type="NCBI Taxonomy" id="1445510"/>
    <lineage>
        <taxon>Bacteria</taxon>
        <taxon>Pseudomonadati</taxon>
        <taxon>Pseudomonadota</taxon>
        <taxon>Gammaproteobacteria</taxon>
        <taxon>Oceanospirillales</taxon>
        <taxon>Saccharospirillaceae</taxon>
        <taxon>Gynuella</taxon>
    </lineage>
</organism>
<sequence>MSKHTFTQLGFYSLLTLAAPITLATGNIGGVVGHKWLGDDWSHHDEQDSIGILLDIRPQSWPVSLAFDVFGTGHEKDDGPVGVTDYTAEAHIGLRKYCDLSEGLFTPYIGGGLALVYAEEEVRTDSTVKYEDRGAGVWLGTGVQVNLSRQFKMGVDVRYSYAEVNLAGDDRNGGGINAGISLGYHW</sequence>
<dbReference type="Proteomes" id="UP000032266">
    <property type="component" value="Chromosome"/>
</dbReference>
<feature type="domain" description="Outer membrane protein beta-barrel" evidence="2">
    <location>
        <begin position="27"/>
        <end position="181"/>
    </location>
</feature>
<keyword evidence="1" id="KW-0732">Signal</keyword>
<dbReference type="STRING" id="1445510.YC6258_04982"/>
<name>A0A0C5W2X0_9GAMM</name>
<dbReference type="InterPro" id="IPR011250">
    <property type="entry name" value="OMP/PagP_B-barrel"/>
</dbReference>
<keyword evidence="4" id="KW-1185">Reference proteome</keyword>
<reference evidence="3 4" key="1">
    <citation type="submission" date="2014-01" db="EMBL/GenBank/DDBJ databases">
        <title>Full genme sequencing of cellulolytic bacterium Gynuella sunshinyii YC6258T gen. nov., sp. nov.</title>
        <authorList>
            <person name="Khan H."/>
            <person name="Chung E.J."/>
            <person name="Chung Y.R."/>
        </authorList>
    </citation>
    <scope>NUCLEOTIDE SEQUENCE [LARGE SCALE GENOMIC DNA]</scope>
    <source>
        <strain evidence="3 4">YC6258</strain>
    </source>
</reference>
<dbReference type="KEGG" id="gsn:YC6258_04982"/>
<evidence type="ECO:0000259" key="2">
    <source>
        <dbReference type="Pfam" id="PF13505"/>
    </source>
</evidence>
<dbReference type="HOGENOM" id="CLU_1452817_0_0_6"/>
<dbReference type="RefSeq" id="WP_044618881.1">
    <property type="nucleotide sequence ID" value="NZ_CP007142.1"/>
</dbReference>
<evidence type="ECO:0000313" key="3">
    <source>
        <dbReference type="EMBL" id="AJQ97014.1"/>
    </source>
</evidence>
<gene>
    <name evidence="3" type="ORF">YC6258_04982</name>
</gene>
<protein>
    <submittedName>
        <fullName evidence="3">Opacity protein-related surface antigen</fullName>
    </submittedName>
</protein>
<proteinExistence type="predicted"/>
<dbReference type="AlphaFoldDB" id="A0A0C5W2X0"/>
<evidence type="ECO:0000256" key="1">
    <source>
        <dbReference type="ARBA" id="ARBA00022729"/>
    </source>
</evidence>
<dbReference type="EMBL" id="CP007142">
    <property type="protein sequence ID" value="AJQ97014.1"/>
    <property type="molecule type" value="Genomic_DNA"/>
</dbReference>
<dbReference type="SUPFAM" id="SSF56925">
    <property type="entry name" value="OMPA-like"/>
    <property type="match status" value="1"/>
</dbReference>
<dbReference type="OrthoDB" id="6198576at2"/>
<dbReference type="Pfam" id="PF13505">
    <property type="entry name" value="OMP_b-brl"/>
    <property type="match status" value="1"/>
</dbReference>
<accession>A0A0C5W2X0</accession>
<evidence type="ECO:0000313" key="4">
    <source>
        <dbReference type="Proteomes" id="UP000032266"/>
    </source>
</evidence>